<dbReference type="EMBL" id="WTPW01000213">
    <property type="protein sequence ID" value="KAF0534193.1"/>
    <property type="molecule type" value="Genomic_DNA"/>
</dbReference>
<reference evidence="2 3" key="1">
    <citation type="journal article" date="2019" name="Environ. Microbiol.">
        <title>At the nexus of three kingdoms: the genome of the mycorrhizal fungus Gigaspora margarita provides insights into plant, endobacterial and fungal interactions.</title>
        <authorList>
            <person name="Venice F."/>
            <person name="Ghignone S."/>
            <person name="Salvioli di Fossalunga A."/>
            <person name="Amselem J."/>
            <person name="Novero M."/>
            <person name="Xianan X."/>
            <person name="Sedzielewska Toro K."/>
            <person name="Morin E."/>
            <person name="Lipzen A."/>
            <person name="Grigoriev I.V."/>
            <person name="Henrissat B."/>
            <person name="Martin F.M."/>
            <person name="Bonfante P."/>
        </authorList>
    </citation>
    <scope>NUCLEOTIDE SEQUENCE [LARGE SCALE GENOMIC DNA]</scope>
    <source>
        <strain evidence="2 3">BEG34</strain>
    </source>
</reference>
<name>A0A8H4EQI9_GIGMA</name>
<protein>
    <submittedName>
        <fullName evidence="2">Putative lipoprotein</fullName>
    </submittedName>
</protein>
<proteinExistence type="predicted"/>
<dbReference type="AlphaFoldDB" id="A0A8H4EQI9"/>
<evidence type="ECO:0000313" key="2">
    <source>
        <dbReference type="EMBL" id="KAF0534193.1"/>
    </source>
</evidence>
<evidence type="ECO:0000256" key="1">
    <source>
        <dbReference type="SAM" id="SignalP"/>
    </source>
</evidence>
<evidence type="ECO:0000313" key="3">
    <source>
        <dbReference type="Proteomes" id="UP000439903"/>
    </source>
</evidence>
<gene>
    <name evidence="2" type="ORF">F8M41_010114</name>
</gene>
<feature type="signal peptide" evidence="1">
    <location>
        <begin position="1"/>
        <end position="22"/>
    </location>
</feature>
<dbReference type="Proteomes" id="UP000439903">
    <property type="component" value="Unassembled WGS sequence"/>
</dbReference>
<sequence>MYIKTLFVFIFIIFTLSNHVIAGNPYDLKNITYDLETGYYHNYPVEVYAFDAIHTNGQLAPKIFPSNPIYIFLKDLYDDISNGLQPNIIDFIPGDKGYSDLKQAVIVIGRKENDPHITSYESLKRFGSKVKIYFTDIYLNLPVVGFSAELTYPDDGPAKFGYYKSGPVRYFDFGINPAGNATAPIYHVLDKNYVTVSILPSTIPGFKDYSAMWSVFNITVINLPVKKITSLDQVSDITPIYSNNLVNCPISTISLKKRYEFSILGTFYKMIEYW</sequence>
<keyword evidence="1" id="KW-0732">Signal</keyword>
<accession>A0A8H4EQI9</accession>
<keyword evidence="2" id="KW-0449">Lipoprotein</keyword>
<dbReference type="OrthoDB" id="2127057at2759"/>
<organism evidence="2 3">
    <name type="scientific">Gigaspora margarita</name>
    <dbReference type="NCBI Taxonomy" id="4874"/>
    <lineage>
        <taxon>Eukaryota</taxon>
        <taxon>Fungi</taxon>
        <taxon>Fungi incertae sedis</taxon>
        <taxon>Mucoromycota</taxon>
        <taxon>Glomeromycotina</taxon>
        <taxon>Glomeromycetes</taxon>
        <taxon>Diversisporales</taxon>
        <taxon>Gigasporaceae</taxon>
        <taxon>Gigaspora</taxon>
    </lineage>
</organism>
<feature type="chain" id="PRO_5034776436" evidence="1">
    <location>
        <begin position="23"/>
        <end position="274"/>
    </location>
</feature>
<comment type="caution">
    <text evidence="2">The sequence shown here is derived from an EMBL/GenBank/DDBJ whole genome shotgun (WGS) entry which is preliminary data.</text>
</comment>
<keyword evidence="3" id="KW-1185">Reference proteome</keyword>